<evidence type="ECO:0000256" key="1">
    <source>
        <dbReference type="SAM" id="Phobius"/>
    </source>
</evidence>
<proteinExistence type="predicted"/>
<comment type="caution">
    <text evidence="3">The sequence shown here is derived from an EMBL/GenBank/DDBJ whole genome shotgun (WGS) entry which is preliminary data.</text>
</comment>
<dbReference type="Pfam" id="PF11984">
    <property type="entry name" value="DUF3485"/>
    <property type="match status" value="1"/>
</dbReference>
<protein>
    <submittedName>
        <fullName evidence="3">EpsI family protein</fullName>
    </submittedName>
</protein>
<organism evidence="3 4">
    <name type="scientific">Methylophilus aquaticus</name>
    <dbReference type="NCBI Taxonomy" id="1971610"/>
    <lineage>
        <taxon>Bacteria</taxon>
        <taxon>Pseudomonadati</taxon>
        <taxon>Pseudomonadota</taxon>
        <taxon>Betaproteobacteria</taxon>
        <taxon>Nitrosomonadales</taxon>
        <taxon>Methylophilaceae</taxon>
        <taxon>Methylophilus</taxon>
    </lineage>
</organism>
<dbReference type="InterPro" id="IPR054653">
    <property type="entry name" value="EpsI_type_B_pred"/>
</dbReference>
<dbReference type="Proteomes" id="UP001225906">
    <property type="component" value="Unassembled WGS sequence"/>
</dbReference>
<sequence>MTLKKYILMLLMIVASIIAFSLRPTHKLAAERQHFVLEQIIPQQFGDWQMDEKSMQSIVNPQQTVLINKLYHQTLTRNYANSQGEHVMLVIAYGEDQSDNTQLHYPEVCYPAQGFQIVSKVNNVVKTPLGDIRVKQLVATLSNRVEPITYWTTIGDKVVVGAKETKLEKLKYGFKGDVPDGILLRVSTINQTSQNAYALQSEFINALLSAVNHNYTKQIFGLSDVVHN</sequence>
<keyword evidence="1" id="KW-0472">Membrane</keyword>
<dbReference type="InterPro" id="IPR014263">
    <property type="entry name" value="Methanolan_biosynth_EpsI"/>
</dbReference>
<evidence type="ECO:0000313" key="3">
    <source>
        <dbReference type="EMBL" id="MDP8567779.1"/>
    </source>
</evidence>
<dbReference type="EMBL" id="JAVCAP010000014">
    <property type="protein sequence ID" value="MDP8567779.1"/>
    <property type="molecule type" value="Genomic_DNA"/>
</dbReference>
<dbReference type="RefSeq" id="WP_306389490.1">
    <property type="nucleotide sequence ID" value="NZ_JAVCAP010000014.1"/>
</dbReference>
<accession>A0ABT9JTH1</accession>
<keyword evidence="1" id="KW-0812">Transmembrane</keyword>
<keyword evidence="1" id="KW-1133">Transmembrane helix</keyword>
<feature type="transmembrane region" description="Helical" evidence="1">
    <location>
        <begin position="6"/>
        <end position="22"/>
    </location>
</feature>
<dbReference type="NCBIfam" id="TIGR02914">
    <property type="entry name" value="EpsI_fam"/>
    <property type="match status" value="1"/>
</dbReference>
<gene>
    <name evidence="3" type="ORF">Q9291_07945</name>
</gene>
<evidence type="ECO:0000259" key="2">
    <source>
        <dbReference type="Pfam" id="PF11984"/>
    </source>
</evidence>
<reference evidence="4" key="1">
    <citation type="journal article" date="2019" name="Int. J. Syst. Evol. Microbiol.">
        <title>The Global Catalogue of Microorganisms (GCM) 10K type strain sequencing project: providing services to taxonomists for standard genome sequencing and annotation.</title>
        <authorList>
            <consortium name="The Broad Institute Genomics Platform"/>
            <consortium name="The Broad Institute Genome Sequencing Center for Infectious Disease"/>
            <person name="Wu L."/>
            <person name="Ma J."/>
        </authorList>
    </citation>
    <scope>NUCLEOTIDE SEQUENCE [LARGE SCALE GENOMIC DNA]</scope>
    <source>
        <strain evidence="4">VKM B-3159</strain>
    </source>
</reference>
<evidence type="ECO:0000313" key="4">
    <source>
        <dbReference type="Proteomes" id="UP001225906"/>
    </source>
</evidence>
<keyword evidence="4" id="KW-1185">Reference proteome</keyword>
<feature type="domain" description="Methanolan biosynthesis EpsI" evidence="2">
    <location>
        <begin position="7"/>
        <end position="212"/>
    </location>
</feature>
<dbReference type="NCBIfam" id="NF045609">
    <property type="entry name" value="EpsI_type_B"/>
    <property type="match status" value="1"/>
</dbReference>
<name>A0ABT9JTH1_9PROT</name>